<dbReference type="Proteomes" id="UP000298663">
    <property type="component" value="Unassembled WGS sequence"/>
</dbReference>
<comment type="caution">
    <text evidence="2">The sequence shown here is derived from an EMBL/GenBank/DDBJ whole genome shotgun (WGS) entry which is preliminary data.</text>
</comment>
<keyword evidence="1" id="KW-0472">Membrane</keyword>
<reference evidence="2 3" key="1">
    <citation type="journal article" date="2015" name="Genome Biol.">
        <title>Comparative genomics of Steinernema reveals deeply conserved gene regulatory networks.</title>
        <authorList>
            <person name="Dillman A.R."/>
            <person name="Macchietto M."/>
            <person name="Porter C.F."/>
            <person name="Rogers A."/>
            <person name="Williams B."/>
            <person name="Antoshechkin I."/>
            <person name="Lee M.M."/>
            <person name="Goodwin Z."/>
            <person name="Lu X."/>
            <person name="Lewis E.E."/>
            <person name="Goodrich-Blair H."/>
            <person name="Stock S.P."/>
            <person name="Adams B.J."/>
            <person name="Sternberg P.W."/>
            <person name="Mortazavi A."/>
        </authorList>
    </citation>
    <scope>NUCLEOTIDE SEQUENCE [LARGE SCALE GENOMIC DNA]</scope>
    <source>
        <strain evidence="2 3">ALL</strain>
    </source>
</reference>
<keyword evidence="1" id="KW-1133">Transmembrane helix</keyword>
<organism evidence="2 3">
    <name type="scientific">Steinernema carpocapsae</name>
    <name type="common">Entomopathogenic nematode</name>
    <dbReference type="NCBI Taxonomy" id="34508"/>
    <lineage>
        <taxon>Eukaryota</taxon>
        <taxon>Metazoa</taxon>
        <taxon>Ecdysozoa</taxon>
        <taxon>Nematoda</taxon>
        <taxon>Chromadorea</taxon>
        <taxon>Rhabditida</taxon>
        <taxon>Tylenchina</taxon>
        <taxon>Panagrolaimomorpha</taxon>
        <taxon>Strongyloidoidea</taxon>
        <taxon>Steinernematidae</taxon>
        <taxon>Steinernema</taxon>
    </lineage>
</organism>
<evidence type="ECO:0000313" key="3">
    <source>
        <dbReference type="Proteomes" id="UP000298663"/>
    </source>
</evidence>
<keyword evidence="1" id="KW-0812">Transmembrane</keyword>
<accession>A0A4U5MTH7</accession>
<reference evidence="2 3" key="2">
    <citation type="journal article" date="2019" name="G3 (Bethesda)">
        <title>Hybrid Assembly of the Genome of the Entomopathogenic Nematode Steinernema carpocapsae Identifies the X-Chromosome.</title>
        <authorList>
            <person name="Serra L."/>
            <person name="Macchietto M."/>
            <person name="Macias-Munoz A."/>
            <person name="McGill C.J."/>
            <person name="Rodriguez I.M."/>
            <person name="Rodriguez B."/>
            <person name="Murad R."/>
            <person name="Mortazavi A."/>
        </authorList>
    </citation>
    <scope>NUCLEOTIDE SEQUENCE [LARGE SCALE GENOMIC DNA]</scope>
    <source>
        <strain evidence="2 3">ALL</strain>
    </source>
</reference>
<evidence type="ECO:0000313" key="2">
    <source>
        <dbReference type="EMBL" id="TKR72988.1"/>
    </source>
</evidence>
<sequence length="68" mass="7539">MLTTTPRTCSRLLPPPQWGLFLLLSSNSVFPTLLPCTIAVGYDGIGFANFRRSKLSFFFAIVKFLVGL</sequence>
<dbReference type="EMBL" id="AZBU02000006">
    <property type="protein sequence ID" value="TKR72988.1"/>
    <property type="molecule type" value="Genomic_DNA"/>
</dbReference>
<feature type="transmembrane region" description="Helical" evidence="1">
    <location>
        <begin position="20"/>
        <end position="42"/>
    </location>
</feature>
<dbReference type="AlphaFoldDB" id="A0A4U5MTH7"/>
<evidence type="ECO:0000256" key="1">
    <source>
        <dbReference type="SAM" id="Phobius"/>
    </source>
</evidence>
<keyword evidence="3" id="KW-1185">Reference proteome</keyword>
<name>A0A4U5MTH7_STECR</name>
<gene>
    <name evidence="2" type="ORF">L596_020362</name>
</gene>
<proteinExistence type="predicted"/>
<protein>
    <submittedName>
        <fullName evidence="2">Uncharacterized protein</fullName>
    </submittedName>
</protein>